<feature type="active site" evidence="4">
    <location>
        <position position="68"/>
    </location>
</feature>
<sequence length="151" mass="17899">MQQQELQQLVQNLSIEVFRKPFTHIASFNPRLRTTGGRYKLQDGSIEINPNVLELYDRDELIGIIKHELCHYHLHQEGKGYRHGDSDFKELLKATNSPRYCKPMTTENPKPKKIHLYRCKLCGLEYRRKRRMDVRRYRCGKCKGNIINIPS</sequence>
<evidence type="ECO:0000256" key="3">
    <source>
        <dbReference type="ARBA" id="ARBA00022833"/>
    </source>
</evidence>
<dbReference type="RefSeq" id="WP_301241875.1">
    <property type="nucleotide sequence ID" value="NZ_JAROCC010000002.1"/>
</dbReference>
<comment type="similarity">
    <text evidence="4">Belongs to the SprT family.</text>
</comment>
<protein>
    <recommendedName>
        <fullName evidence="4">Protein SprT-like</fullName>
    </recommendedName>
</protein>
<evidence type="ECO:0000256" key="1">
    <source>
        <dbReference type="ARBA" id="ARBA00022490"/>
    </source>
</evidence>
<dbReference type="Gene3D" id="3.30.2010.10">
    <property type="entry name" value="Metalloproteases ('zincins'), catalytic domain"/>
    <property type="match status" value="1"/>
</dbReference>
<accession>A0ABT8JP25</accession>
<keyword evidence="7" id="KW-1185">Reference proteome</keyword>
<dbReference type="EMBL" id="JAROCC010000002">
    <property type="protein sequence ID" value="MDN4606316.1"/>
    <property type="molecule type" value="Genomic_DNA"/>
</dbReference>
<proteinExistence type="inferred from homology"/>
<feature type="domain" description="SprT-like" evidence="5">
    <location>
        <begin position="4"/>
        <end position="149"/>
    </location>
</feature>
<dbReference type="NCBIfam" id="NF003339">
    <property type="entry name" value="PRK04351.1"/>
    <property type="match status" value="1"/>
</dbReference>
<comment type="subcellular location">
    <subcellularLocation>
        <location evidence="4">Cytoplasm</location>
    </subcellularLocation>
</comment>
<comment type="caution">
    <text evidence="6">The sequence shown here is derived from an EMBL/GenBank/DDBJ whole genome shotgun (WGS) entry which is preliminary data.</text>
</comment>
<dbReference type="Proteomes" id="UP001175097">
    <property type="component" value="Unassembled WGS sequence"/>
</dbReference>
<dbReference type="Pfam" id="PF10263">
    <property type="entry name" value="SprT-like"/>
    <property type="match status" value="1"/>
</dbReference>
<dbReference type="InterPro" id="IPR006640">
    <property type="entry name" value="SprT-like_domain"/>
</dbReference>
<dbReference type="HAMAP" id="MF_00745">
    <property type="entry name" value="SprT_like"/>
    <property type="match status" value="1"/>
</dbReference>
<keyword evidence="3 4" id="KW-0862">Zinc</keyword>
<evidence type="ECO:0000259" key="5">
    <source>
        <dbReference type="SMART" id="SM00731"/>
    </source>
</evidence>
<dbReference type="InterPro" id="IPR023524">
    <property type="entry name" value="Uncharacterised_SprT-like"/>
</dbReference>
<reference evidence="6" key="1">
    <citation type="submission" date="2023-03" db="EMBL/GenBank/DDBJ databases">
        <title>MT1 and MT2 Draft Genomes of Novel Species.</title>
        <authorList>
            <person name="Venkateswaran K."/>
        </authorList>
    </citation>
    <scope>NUCLEOTIDE SEQUENCE</scope>
    <source>
        <strain evidence="6">F6_3S_P_2</strain>
    </source>
</reference>
<keyword evidence="2 4" id="KW-0479">Metal-binding</keyword>
<evidence type="ECO:0000313" key="6">
    <source>
        <dbReference type="EMBL" id="MDN4606316.1"/>
    </source>
</evidence>
<evidence type="ECO:0000256" key="2">
    <source>
        <dbReference type="ARBA" id="ARBA00022723"/>
    </source>
</evidence>
<dbReference type="SMART" id="SM00731">
    <property type="entry name" value="SprT"/>
    <property type="match status" value="1"/>
</dbReference>
<feature type="binding site" evidence="4">
    <location>
        <position position="67"/>
    </location>
    <ligand>
        <name>Zn(2+)</name>
        <dbReference type="ChEBI" id="CHEBI:29105"/>
    </ligand>
</feature>
<comment type="cofactor">
    <cofactor evidence="4">
        <name>Zn(2+)</name>
        <dbReference type="ChEBI" id="CHEBI:29105"/>
    </cofactor>
    <text evidence="4">Binds 1 zinc ion.</text>
</comment>
<evidence type="ECO:0000313" key="7">
    <source>
        <dbReference type="Proteomes" id="UP001175097"/>
    </source>
</evidence>
<gene>
    <name evidence="6" type="ORF">P5G49_02365</name>
</gene>
<feature type="binding site" evidence="4">
    <location>
        <position position="71"/>
    </location>
    <ligand>
        <name>Zn(2+)</name>
        <dbReference type="ChEBI" id="CHEBI:29105"/>
    </ligand>
</feature>
<evidence type="ECO:0000256" key="4">
    <source>
        <dbReference type="HAMAP-Rule" id="MF_00745"/>
    </source>
</evidence>
<keyword evidence="1 4" id="KW-0963">Cytoplasm</keyword>
<name>A0ABT8JP25_9BACL</name>
<organism evidence="6 7">
    <name type="scientific">Sporosarcina highlanderae</name>
    <dbReference type="NCBI Taxonomy" id="3035916"/>
    <lineage>
        <taxon>Bacteria</taxon>
        <taxon>Bacillati</taxon>
        <taxon>Bacillota</taxon>
        <taxon>Bacilli</taxon>
        <taxon>Bacillales</taxon>
        <taxon>Caryophanaceae</taxon>
        <taxon>Sporosarcina</taxon>
    </lineage>
</organism>